<dbReference type="PANTHER" id="PTHR36766">
    <property type="entry name" value="PLANT BROAD-SPECTRUM MILDEW RESISTANCE PROTEIN RPW8"/>
    <property type="match status" value="1"/>
</dbReference>
<evidence type="ECO:0000256" key="6">
    <source>
        <dbReference type="ARBA" id="ARBA00022840"/>
    </source>
</evidence>
<evidence type="ECO:0000256" key="1">
    <source>
        <dbReference type="ARBA" id="ARBA00008894"/>
    </source>
</evidence>
<dbReference type="Proteomes" id="UP001412067">
    <property type="component" value="Unassembled WGS sequence"/>
</dbReference>
<comment type="similarity">
    <text evidence="1">Belongs to the disease resistance NB-LRR family.</text>
</comment>
<dbReference type="PANTHER" id="PTHR36766:SF70">
    <property type="entry name" value="DISEASE RESISTANCE PROTEIN RGA4"/>
    <property type="match status" value="1"/>
</dbReference>
<reference evidence="9 10" key="1">
    <citation type="journal article" date="2022" name="Nat. Plants">
        <title>Genomes of leafy and leafless Platanthera orchids illuminate the evolution of mycoheterotrophy.</title>
        <authorList>
            <person name="Li M.H."/>
            <person name="Liu K.W."/>
            <person name="Li Z."/>
            <person name="Lu H.C."/>
            <person name="Ye Q.L."/>
            <person name="Zhang D."/>
            <person name="Wang J.Y."/>
            <person name="Li Y.F."/>
            <person name="Zhong Z.M."/>
            <person name="Liu X."/>
            <person name="Yu X."/>
            <person name="Liu D.K."/>
            <person name="Tu X.D."/>
            <person name="Liu B."/>
            <person name="Hao Y."/>
            <person name="Liao X.Y."/>
            <person name="Jiang Y.T."/>
            <person name="Sun W.H."/>
            <person name="Chen J."/>
            <person name="Chen Y.Q."/>
            <person name="Ai Y."/>
            <person name="Zhai J.W."/>
            <person name="Wu S.S."/>
            <person name="Zhou Z."/>
            <person name="Hsiao Y.Y."/>
            <person name="Wu W.L."/>
            <person name="Chen Y.Y."/>
            <person name="Lin Y.F."/>
            <person name="Hsu J.L."/>
            <person name="Li C.Y."/>
            <person name="Wang Z.W."/>
            <person name="Zhao X."/>
            <person name="Zhong W.Y."/>
            <person name="Ma X.K."/>
            <person name="Ma L."/>
            <person name="Huang J."/>
            <person name="Chen G.Z."/>
            <person name="Huang M.Z."/>
            <person name="Huang L."/>
            <person name="Peng D.H."/>
            <person name="Luo Y.B."/>
            <person name="Zou S.Q."/>
            <person name="Chen S.P."/>
            <person name="Lan S."/>
            <person name="Tsai W.C."/>
            <person name="Van de Peer Y."/>
            <person name="Liu Z.J."/>
        </authorList>
    </citation>
    <scope>NUCLEOTIDE SEQUENCE [LARGE SCALE GENOMIC DNA]</scope>
    <source>
        <strain evidence="9">Lor288</strain>
    </source>
</reference>
<dbReference type="EMBL" id="JBBWWR010000011">
    <property type="protein sequence ID" value="KAK8959403.1"/>
    <property type="molecule type" value="Genomic_DNA"/>
</dbReference>
<accession>A0ABR2M5T7</accession>
<evidence type="ECO:0000313" key="9">
    <source>
        <dbReference type="EMBL" id="KAK8959403.1"/>
    </source>
</evidence>
<dbReference type="Pfam" id="PF18052">
    <property type="entry name" value="Rx_N"/>
    <property type="match status" value="1"/>
</dbReference>
<dbReference type="SUPFAM" id="SSF52540">
    <property type="entry name" value="P-loop containing nucleoside triphosphate hydrolases"/>
    <property type="match status" value="1"/>
</dbReference>
<evidence type="ECO:0000259" key="8">
    <source>
        <dbReference type="Pfam" id="PF18052"/>
    </source>
</evidence>
<keyword evidence="2" id="KW-0433">Leucine-rich repeat</keyword>
<evidence type="ECO:0000256" key="4">
    <source>
        <dbReference type="ARBA" id="ARBA00022741"/>
    </source>
</evidence>
<sequence length="303" mass="34840">MEAGRAEEEHRIPGSLKEELIVNRHQPPHVRSEFALLIGTDTELRKLERTRSTIQDVLEDAEARQVKERALRSWLRKLKDLAYDADDVLDHFANKVVEFKLGIEANLKDKVLICFSIPKNIVFQRKLSLRVKEINHRLDEVNRINHAINTGSKFCQMNMDKMQVSLTEQLKEQKFLLVLEDVWNEIQARWDRLRSLLAVGGQGSKILVTTGVRVASIMGKVSQYRLSNLPLNDCWLVFERRAFAMEVERNPNLVEIGREIVKKCGGVSLTAKALGSLLRFKRTESGWLAIRDSELWELSGDEN</sequence>
<organism evidence="9 10">
    <name type="scientific">Platanthera guangdongensis</name>
    <dbReference type="NCBI Taxonomy" id="2320717"/>
    <lineage>
        <taxon>Eukaryota</taxon>
        <taxon>Viridiplantae</taxon>
        <taxon>Streptophyta</taxon>
        <taxon>Embryophyta</taxon>
        <taxon>Tracheophyta</taxon>
        <taxon>Spermatophyta</taxon>
        <taxon>Magnoliopsida</taxon>
        <taxon>Liliopsida</taxon>
        <taxon>Asparagales</taxon>
        <taxon>Orchidaceae</taxon>
        <taxon>Orchidoideae</taxon>
        <taxon>Orchideae</taxon>
        <taxon>Orchidinae</taxon>
        <taxon>Platanthera</taxon>
    </lineage>
</organism>
<feature type="domain" description="NB-ARC" evidence="7">
    <location>
        <begin position="152"/>
        <end position="247"/>
    </location>
</feature>
<dbReference type="InterPro" id="IPR041118">
    <property type="entry name" value="Rx_N"/>
</dbReference>
<feature type="domain" description="Disease resistance N-terminal" evidence="8">
    <location>
        <begin position="31"/>
        <end position="98"/>
    </location>
</feature>
<keyword evidence="10" id="KW-1185">Reference proteome</keyword>
<protein>
    <submittedName>
        <fullName evidence="9">Disease resistance protein RGA3</fullName>
    </submittedName>
</protein>
<keyword evidence="5" id="KW-0611">Plant defense</keyword>
<dbReference type="InterPro" id="IPR027417">
    <property type="entry name" value="P-loop_NTPase"/>
</dbReference>
<dbReference type="Pfam" id="PF00931">
    <property type="entry name" value="NB-ARC"/>
    <property type="match status" value="1"/>
</dbReference>
<evidence type="ECO:0000313" key="10">
    <source>
        <dbReference type="Proteomes" id="UP001412067"/>
    </source>
</evidence>
<comment type="caution">
    <text evidence="9">The sequence shown here is derived from an EMBL/GenBank/DDBJ whole genome shotgun (WGS) entry which is preliminary data.</text>
</comment>
<keyword evidence="3" id="KW-0677">Repeat</keyword>
<keyword evidence="4" id="KW-0547">Nucleotide-binding</keyword>
<evidence type="ECO:0000259" key="7">
    <source>
        <dbReference type="Pfam" id="PF00931"/>
    </source>
</evidence>
<name>A0ABR2M5T7_9ASPA</name>
<keyword evidence="6" id="KW-0067">ATP-binding</keyword>
<evidence type="ECO:0000256" key="3">
    <source>
        <dbReference type="ARBA" id="ARBA00022737"/>
    </source>
</evidence>
<evidence type="ECO:0000256" key="5">
    <source>
        <dbReference type="ARBA" id="ARBA00022821"/>
    </source>
</evidence>
<evidence type="ECO:0000256" key="2">
    <source>
        <dbReference type="ARBA" id="ARBA00022614"/>
    </source>
</evidence>
<proteinExistence type="inferred from homology"/>
<dbReference type="InterPro" id="IPR042197">
    <property type="entry name" value="Apaf_helical"/>
</dbReference>
<dbReference type="Gene3D" id="1.20.5.4130">
    <property type="match status" value="1"/>
</dbReference>
<gene>
    <name evidence="9" type="primary">RGA3</name>
    <name evidence="9" type="ORF">KSP40_PGU004100</name>
</gene>
<dbReference type="PRINTS" id="PR00364">
    <property type="entry name" value="DISEASERSIST"/>
</dbReference>
<dbReference type="InterPro" id="IPR002182">
    <property type="entry name" value="NB-ARC"/>
</dbReference>
<dbReference type="Gene3D" id="1.10.8.430">
    <property type="entry name" value="Helical domain of apoptotic protease-activating factors"/>
    <property type="match status" value="1"/>
</dbReference>